<sequence>MSDSSLVPERQLVFSPGLAATIGLEETILLQHLQVLFEHRQAQVQRNHAWLNVERSYLLTTLPFWNAVDLHRITRSLVDKGVILMESPPLHSSEHLLFAINEPVAAQQPVAEPAPPAPAPSRRSAALLPVHWSPSEDLLQLLGLNHNIPRQFALDQLEDFIFYWRERGETSHAWENKFRQHVVSNWRRQQSQGSKFQVEAPTALDNHWQPSADAMEIMARGGIDRDFIEQAVPEFILYWRERGAAPKELNSKFIQHIRIQWARYTSSLEHSTEPKRIVDHWQPSADVYDILRMSHIDLDFARSVLPEFIVYWKDSNQAHTSWNSKFLQHVKYHWAKRHQLQQTDKSHGGQQGTDSTGRTRDRSLEDDLTDTSWAS</sequence>
<dbReference type="Gene3D" id="1.10.8.1180">
    <property type="match status" value="3"/>
</dbReference>
<accession>A0A2N5X2A8</accession>
<evidence type="ECO:0000256" key="1">
    <source>
        <dbReference type="SAM" id="MobiDB-lite"/>
    </source>
</evidence>
<protein>
    <recommendedName>
        <fullName evidence="2">DnaT DNA-binding domain-containing protein</fullName>
    </recommendedName>
</protein>
<evidence type="ECO:0000259" key="2">
    <source>
        <dbReference type="Pfam" id="PF17948"/>
    </source>
</evidence>
<proteinExistence type="predicted"/>
<feature type="domain" description="DnaT DNA-binding" evidence="2">
    <location>
        <begin position="277"/>
        <end position="341"/>
    </location>
</feature>
<dbReference type="AlphaFoldDB" id="A0A2N5X2A8"/>
<comment type="caution">
    <text evidence="3">The sequence shown here is derived from an EMBL/GenBank/DDBJ whole genome shotgun (WGS) entry which is preliminary data.</text>
</comment>
<dbReference type="RefSeq" id="WP_075999149.1">
    <property type="nucleotide sequence ID" value="NZ_PKUS01000012.1"/>
</dbReference>
<feature type="region of interest" description="Disordered" evidence="1">
    <location>
        <begin position="338"/>
        <end position="375"/>
    </location>
</feature>
<gene>
    <name evidence="3" type="ORF">C0039_11460</name>
</gene>
<name>A0A2N5X2A8_9GAMM</name>
<dbReference type="Proteomes" id="UP000235005">
    <property type="component" value="Unassembled WGS sequence"/>
</dbReference>
<evidence type="ECO:0000313" key="3">
    <source>
        <dbReference type="EMBL" id="PLW68625.1"/>
    </source>
</evidence>
<feature type="domain" description="DnaT DNA-binding" evidence="2">
    <location>
        <begin position="203"/>
        <end position="268"/>
    </location>
</feature>
<dbReference type="Pfam" id="PF17948">
    <property type="entry name" value="DnaT"/>
    <property type="match status" value="3"/>
</dbReference>
<keyword evidence="4" id="KW-1185">Reference proteome</keyword>
<dbReference type="OrthoDB" id="5718012at2"/>
<dbReference type="InterPro" id="IPR040480">
    <property type="entry name" value="DnaT_DNA_bind"/>
</dbReference>
<feature type="domain" description="DnaT DNA-binding" evidence="2">
    <location>
        <begin position="129"/>
        <end position="193"/>
    </location>
</feature>
<dbReference type="EMBL" id="PKUS01000012">
    <property type="protein sequence ID" value="PLW68625.1"/>
    <property type="molecule type" value="Genomic_DNA"/>
</dbReference>
<evidence type="ECO:0000313" key="4">
    <source>
        <dbReference type="Proteomes" id="UP000235005"/>
    </source>
</evidence>
<reference evidence="3 4" key="1">
    <citation type="submission" date="2018-01" db="EMBL/GenBank/DDBJ databases">
        <title>The draft genome sequence of Halioglobus lutimaris HF004.</title>
        <authorList>
            <person name="Du Z.-J."/>
            <person name="Shi M.-J."/>
        </authorList>
    </citation>
    <scope>NUCLEOTIDE SEQUENCE [LARGE SCALE GENOMIC DNA]</scope>
    <source>
        <strain evidence="3 4">HF004</strain>
    </source>
</reference>
<organism evidence="3 4">
    <name type="scientific">Pseudohalioglobus lutimaris</name>
    <dbReference type="NCBI Taxonomy" id="1737061"/>
    <lineage>
        <taxon>Bacteria</taxon>
        <taxon>Pseudomonadati</taxon>
        <taxon>Pseudomonadota</taxon>
        <taxon>Gammaproteobacteria</taxon>
        <taxon>Cellvibrionales</taxon>
        <taxon>Halieaceae</taxon>
        <taxon>Pseudohalioglobus</taxon>
    </lineage>
</organism>